<dbReference type="AlphaFoldDB" id="A0AA46H1A1"/>
<keyword evidence="1" id="KW-1133">Transmembrane helix</keyword>
<dbReference type="RefSeq" id="WP_258553257.1">
    <property type="nucleotide sequence ID" value="NZ_UFYA01000001.1"/>
</dbReference>
<gene>
    <name evidence="2" type="ORF">NCTC7915_02052</name>
</gene>
<organism evidence="2 3">
    <name type="scientific">Dermatophilus congolensis</name>
    <dbReference type="NCBI Taxonomy" id="1863"/>
    <lineage>
        <taxon>Bacteria</taxon>
        <taxon>Bacillati</taxon>
        <taxon>Actinomycetota</taxon>
        <taxon>Actinomycetes</taxon>
        <taxon>Micrococcales</taxon>
        <taxon>Dermatophilaceae</taxon>
        <taxon>Dermatophilus</taxon>
    </lineage>
</organism>
<proteinExistence type="predicted"/>
<reference evidence="2 3" key="1">
    <citation type="submission" date="2018-06" db="EMBL/GenBank/DDBJ databases">
        <authorList>
            <consortium name="Pathogen Informatics"/>
            <person name="Doyle S."/>
        </authorList>
    </citation>
    <scope>NUCLEOTIDE SEQUENCE [LARGE SCALE GENOMIC DNA]</scope>
    <source>
        <strain evidence="2 3">NCTC7915</strain>
    </source>
</reference>
<evidence type="ECO:0000313" key="2">
    <source>
        <dbReference type="EMBL" id="STD14111.1"/>
    </source>
</evidence>
<dbReference type="Proteomes" id="UP000254118">
    <property type="component" value="Unassembled WGS sequence"/>
</dbReference>
<keyword evidence="1" id="KW-0472">Membrane</keyword>
<accession>A0AA46H1A1</accession>
<evidence type="ECO:0000313" key="3">
    <source>
        <dbReference type="Proteomes" id="UP000254118"/>
    </source>
</evidence>
<keyword evidence="1" id="KW-0812">Transmembrane</keyword>
<sequence length="40" mass="4025">MGGDGYVVAAALAGAGVWRMLFLWIGMSMAGFGAGRASFA</sequence>
<protein>
    <submittedName>
        <fullName evidence="2">Uncharacterized protein</fullName>
    </submittedName>
</protein>
<dbReference type="EMBL" id="UFYA01000001">
    <property type="protein sequence ID" value="STD14111.1"/>
    <property type="molecule type" value="Genomic_DNA"/>
</dbReference>
<evidence type="ECO:0000256" key="1">
    <source>
        <dbReference type="SAM" id="Phobius"/>
    </source>
</evidence>
<name>A0AA46H1A1_9MICO</name>
<feature type="transmembrane region" description="Helical" evidence="1">
    <location>
        <begin position="6"/>
        <end position="26"/>
    </location>
</feature>
<comment type="caution">
    <text evidence="2">The sequence shown here is derived from an EMBL/GenBank/DDBJ whole genome shotgun (WGS) entry which is preliminary data.</text>
</comment>